<name>A0A4P9Y266_9FUNG</name>
<gene>
    <name evidence="2" type="ORF">BJ684DRAFT_20523</name>
</gene>
<dbReference type="Proteomes" id="UP000267251">
    <property type="component" value="Unassembled WGS sequence"/>
</dbReference>
<protein>
    <recommendedName>
        <fullName evidence="4">Swi5-dependent recombination DNA repair protein 1 homolog</fullName>
    </recommendedName>
</protein>
<feature type="compositionally biased region" description="Basic residues" evidence="1">
    <location>
        <begin position="99"/>
        <end position="110"/>
    </location>
</feature>
<evidence type="ECO:0000313" key="3">
    <source>
        <dbReference type="Proteomes" id="UP000267251"/>
    </source>
</evidence>
<dbReference type="EMBL" id="KZ988150">
    <property type="protein sequence ID" value="RKP12958.1"/>
    <property type="molecule type" value="Genomic_DNA"/>
</dbReference>
<evidence type="ECO:0008006" key="4">
    <source>
        <dbReference type="Google" id="ProtNLM"/>
    </source>
</evidence>
<accession>A0A4P9Y266</accession>
<sequence>MSSSLAQKSLHSLWYGKGEERPSPGQEPLYRTRPALIRLLETCPTRRKRKDLKLDADQTISSLLRKGLLLTKTYSTGSGATLTTHPLLWPSYRPKVKRAKTIPSISKKRPRPSDDASAKPAVRKHPRRMISTRGAGRGGGLGLRKPFQPPLRSTPQTTPISGKAPSSLTAVTGRKLREDLEKRLQQARDTLRARDIILSDRKRGKSLQHLKEKWRRVAQDAAERLRSKVDPSMVTSLGSTCLSKVPLGWMLRHLGIEDVSLLGYNAEDDVFNEV</sequence>
<keyword evidence="3" id="KW-1185">Reference proteome</keyword>
<dbReference type="Gene3D" id="6.10.140.1020">
    <property type="match status" value="1"/>
</dbReference>
<evidence type="ECO:0000313" key="2">
    <source>
        <dbReference type="EMBL" id="RKP12958.1"/>
    </source>
</evidence>
<feature type="region of interest" description="Disordered" evidence="1">
    <location>
        <begin position="99"/>
        <end position="173"/>
    </location>
</feature>
<reference evidence="3" key="1">
    <citation type="journal article" date="2018" name="Nat. Microbiol.">
        <title>Leveraging single-cell genomics to expand the fungal tree of life.</title>
        <authorList>
            <person name="Ahrendt S.R."/>
            <person name="Quandt C.A."/>
            <person name="Ciobanu D."/>
            <person name="Clum A."/>
            <person name="Salamov A."/>
            <person name="Andreopoulos B."/>
            <person name="Cheng J.F."/>
            <person name="Woyke T."/>
            <person name="Pelin A."/>
            <person name="Henrissat B."/>
            <person name="Reynolds N.K."/>
            <person name="Benny G.L."/>
            <person name="Smith M.E."/>
            <person name="James T.Y."/>
            <person name="Grigoriev I.V."/>
        </authorList>
    </citation>
    <scope>NUCLEOTIDE SEQUENCE [LARGE SCALE GENOMIC DNA]</scope>
</reference>
<evidence type="ECO:0000256" key="1">
    <source>
        <dbReference type="SAM" id="MobiDB-lite"/>
    </source>
</evidence>
<feature type="compositionally biased region" description="Basic residues" evidence="1">
    <location>
        <begin position="121"/>
        <end position="130"/>
    </location>
</feature>
<feature type="compositionally biased region" description="Polar residues" evidence="1">
    <location>
        <begin position="151"/>
        <end position="170"/>
    </location>
</feature>
<dbReference type="OrthoDB" id="10484602at2759"/>
<dbReference type="AlphaFoldDB" id="A0A4P9Y266"/>
<organism evidence="2 3">
    <name type="scientific">Piptocephalis cylindrospora</name>
    <dbReference type="NCBI Taxonomy" id="1907219"/>
    <lineage>
        <taxon>Eukaryota</taxon>
        <taxon>Fungi</taxon>
        <taxon>Fungi incertae sedis</taxon>
        <taxon>Zoopagomycota</taxon>
        <taxon>Zoopagomycotina</taxon>
        <taxon>Zoopagomycetes</taxon>
        <taxon>Zoopagales</taxon>
        <taxon>Piptocephalidaceae</taxon>
        <taxon>Piptocephalis</taxon>
    </lineage>
</organism>
<proteinExistence type="predicted"/>